<comment type="caution">
    <text evidence="1">The sequence shown here is derived from an EMBL/GenBank/DDBJ whole genome shotgun (WGS) entry which is preliminary data.</text>
</comment>
<organism evidence="1 2">
    <name type="scientific">Glycomyces niveus</name>
    <dbReference type="NCBI Taxonomy" id="2820287"/>
    <lineage>
        <taxon>Bacteria</taxon>
        <taxon>Bacillati</taxon>
        <taxon>Actinomycetota</taxon>
        <taxon>Actinomycetes</taxon>
        <taxon>Glycomycetales</taxon>
        <taxon>Glycomycetaceae</taxon>
        <taxon>Glycomyces</taxon>
    </lineage>
</organism>
<name>A0ABS3U1X8_9ACTN</name>
<dbReference type="RefSeq" id="WP_208495565.1">
    <property type="nucleotide sequence ID" value="NZ_JAGFNP010000003.1"/>
</dbReference>
<dbReference type="EMBL" id="JAGFNP010000003">
    <property type="protein sequence ID" value="MBO3732787.1"/>
    <property type="molecule type" value="Genomic_DNA"/>
</dbReference>
<keyword evidence="2" id="KW-1185">Reference proteome</keyword>
<evidence type="ECO:0000313" key="2">
    <source>
        <dbReference type="Proteomes" id="UP000681341"/>
    </source>
</evidence>
<sequence length="148" mass="16529">MTGDGLIAAMRGRPDVPRDERERQYLRRLIALDLSPIGICPDCRGAILRHKSATADEAIRFHQSKEGACTARIAARLVSAHISAARPAAAVATMQYLHLKLEADDATSTERHGLRDRITEGIPHFEETTWTLVYDLFGSPYESEEEWV</sequence>
<dbReference type="Proteomes" id="UP000681341">
    <property type="component" value="Unassembled WGS sequence"/>
</dbReference>
<accession>A0ABS3U1X8</accession>
<evidence type="ECO:0000313" key="1">
    <source>
        <dbReference type="EMBL" id="MBO3732787.1"/>
    </source>
</evidence>
<protein>
    <submittedName>
        <fullName evidence="1">Uncharacterized protein</fullName>
    </submittedName>
</protein>
<reference evidence="1 2" key="1">
    <citation type="submission" date="2021-03" db="EMBL/GenBank/DDBJ databases">
        <title>Glycomyces sp. nov., a novel actinomycete isolated from soil.</title>
        <authorList>
            <person name="Yang X."/>
            <person name="Xu X."/>
        </authorList>
    </citation>
    <scope>NUCLEOTIDE SEQUENCE [LARGE SCALE GENOMIC DNA]</scope>
    <source>
        <strain evidence="1 2">NEAU-S30</strain>
    </source>
</reference>
<gene>
    <name evidence="1" type="ORF">J5V16_08120</name>
</gene>
<proteinExistence type="predicted"/>